<accession>A0ABU1YE38</accession>
<proteinExistence type="predicted"/>
<name>A0ABU1YE38_9FLAO</name>
<evidence type="ECO:0000313" key="2">
    <source>
        <dbReference type="Proteomes" id="UP001269081"/>
    </source>
</evidence>
<protein>
    <submittedName>
        <fullName evidence="1">Uncharacterized protein</fullName>
    </submittedName>
</protein>
<gene>
    <name evidence="1" type="ORF">J2W48_004474</name>
</gene>
<evidence type="ECO:0000313" key="1">
    <source>
        <dbReference type="EMBL" id="MDR7212511.1"/>
    </source>
</evidence>
<organism evidence="1 2">
    <name type="scientific">Flavobacterium piscis</name>
    <dbReference type="NCBI Taxonomy" id="1114874"/>
    <lineage>
        <taxon>Bacteria</taxon>
        <taxon>Pseudomonadati</taxon>
        <taxon>Bacteroidota</taxon>
        <taxon>Flavobacteriia</taxon>
        <taxon>Flavobacteriales</taxon>
        <taxon>Flavobacteriaceae</taxon>
        <taxon>Flavobacterium</taxon>
    </lineage>
</organism>
<dbReference type="EMBL" id="JAVDWQ010000024">
    <property type="protein sequence ID" value="MDR7212511.1"/>
    <property type="molecule type" value="Genomic_DNA"/>
</dbReference>
<sequence length="57" mass="6729">MNYVLIPFRNIKQFFVFLTPALSKGEGVKKIGLFYISKWYNLNRIVKMTLKFKSALI</sequence>
<reference evidence="1 2" key="1">
    <citation type="submission" date="2023-07" db="EMBL/GenBank/DDBJ databases">
        <title>Sorghum-associated microbial communities from plants grown in Nebraska, USA.</title>
        <authorList>
            <person name="Schachtman D."/>
        </authorList>
    </citation>
    <scope>NUCLEOTIDE SEQUENCE [LARGE SCALE GENOMIC DNA]</scope>
    <source>
        <strain evidence="1 2">4129</strain>
    </source>
</reference>
<keyword evidence="2" id="KW-1185">Reference proteome</keyword>
<comment type="caution">
    <text evidence="1">The sequence shown here is derived from an EMBL/GenBank/DDBJ whole genome shotgun (WGS) entry which is preliminary data.</text>
</comment>
<dbReference type="Proteomes" id="UP001269081">
    <property type="component" value="Unassembled WGS sequence"/>
</dbReference>